<sequence>MSQNHYRKDFPIQALYNSIRLALEEVRTNLQAPVGLIAGAFWTALSICAEADNDVLQPTGQISPCALYVGTIADSGERKTAVDKIVLAALYARDAKQAAEYKKALVDYQADMRYWEAMDTAIQRKLVKAVSNGEDTEQLRRELREHADAELSRPERNRIVYQSVTERPLMEALQGDSKCIAILSDEGSIVLNGGATNKLAALNKAWDGPSLLTFDRADDSIEARDPRVTVSFMIQEKVFLDFMKRRGEIARESGFLARFMVCRPASTQGFRYMSLDEAVWEHLPKFHQRMDELLEATAARRKAGDTQRRLLSFSPEAKELWVKAQNTVEPKLQHGGELESVRDFASKSMEIVGRLAACMHHFEGVAGNVISMETLQRALDVVDYYFYEYLDLFGNANDVPQSQKDVQALVMYLHSRYWLNGFSSVLRNDVRKSGPIRHQGRFEAAIQRLIWDGSIAVCHEQQYARKGRLWVHLNPNVFSQIASQ</sequence>
<name>A0A368K9T5_9GAMM</name>
<reference evidence="1 2" key="1">
    <citation type="submission" date="2018-05" db="EMBL/GenBank/DDBJ databases">
        <title>Draft genome sequence of Rhodanobacter denitrificans Yn1 isolated from gold copper mine.</title>
        <authorList>
            <person name="Yang N."/>
            <person name="Mazhar H.S."/>
            <person name="Rensing C."/>
        </authorList>
    </citation>
    <scope>NUCLEOTIDE SEQUENCE [LARGE SCALE GENOMIC DNA]</scope>
    <source>
        <strain evidence="1 2">Yn1</strain>
    </source>
</reference>
<dbReference type="Proteomes" id="UP000252387">
    <property type="component" value="Unassembled WGS sequence"/>
</dbReference>
<gene>
    <name evidence="1" type="ORF">DEO45_15465</name>
</gene>
<dbReference type="RefSeq" id="WP_114345503.1">
    <property type="nucleotide sequence ID" value="NZ_QFWQ01000011.1"/>
</dbReference>
<keyword evidence="2" id="KW-1185">Reference proteome</keyword>
<dbReference type="EMBL" id="QFWQ01000011">
    <property type="protein sequence ID" value="RCS28604.1"/>
    <property type="molecule type" value="Genomic_DNA"/>
</dbReference>
<proteinExistence type="predicted"/>
<protein>
    <submittedName>
        <fullName evidence="1">DUF3987 domain-containing protein</fullName>
    </submittedName>
</protein>
<dbReference type="Pfam" id="PF13148">
    <property type="entry name" value="DUF3987"/>
    <property type="match status" value="1"/>
</dbReference>
<organism evidence="1 2">
    <name type="scientific">Rhodanobacter denitrificans</name>
    <dbReference type="NCBI Taxonomy" id="666685"/>
    <lineage>
        <taxon>Bacteria</taxon>
        <taxon>Pseudomonadati</taxon>
        <taxon>Pseudomonadota</taxon>
        <taxon>Gammaproteobacteria</taxon>
        <taxon>Lysobacterales</taxon>
        <taxon>Rhodanobacteraceae</taxon>
        <taxon>Rhodanobacter</taxon>
    </lineage>
</organism>
<evidence type="ECO:0000313" key="2">
    <source>
        <dbReference type="Proteomes" id="UP000252387"/>
    </source>
</evidence>
<dbReference type="InterPro" id="IPR025048">
    <property type="entry name" value="DUF3987"/>
</dbReference>
<dbReference type="AlphaFoldDB" id="A0A368K9T5"/>
<dbReference type="OrthoDB" id="8905164at2"/>
<comment type="caution">
    <text evidence="1">The sequence shown here is derived from an EMBL/GenBank/DDBJ whole genome shotgun (WGS) entry which is preliminary data.</text>
</comment>
<accession>A0A368K9T5</accession>
<evidence type="ECO:0000313" key="1">
    <source>
        <dbReference type="EMBL" id="RCS28604.1"/>
    </source>
</evidence>